<dbReference type="EMBL" id="AUZM01000026">
    <property type="protein sequence ID" value="ERT07092.1"/>
    <property type="molecule type" value="Genomic_DNA"/>
</dbReference>
<organism evidence="1 2">
    <name type="scientific">Lyngbya aestuarii BL J</name>
    <dbReference type="NCBI Taxonomy" id="1348334"/>
    <lineage>
        <taxon>Bacteria</taxon>
        <taxon>Bacillati</taxon>
        <taxon>Cyanobacteriota</taxon>
        <taxon>Cyanophyceae</taxon>
        <taxon>Oscillatoriophycideae</taxon>
        <taxon>Oscillatoriales</taxon>
        <taxon>Microcoleaceae</taxon>
        <taxon>Lyngbya</taxon>
    </lineage>
</organism>
<comment type="caution">
    <text evidence="1">The sequence shown here is derived from an EMBL/GenBank/DDBJ whole genome shotgun (WGS) entry which is preliminary data.</text>
</comment>
<keyword evidence="2" id="KW-1185">Reference proteome</keyword>
<gene>
    <name evidence="1" type="ORF">M595_2950</name>
</gene>
<protein>
    <submittedName>
        <fullName evidence="1">Uncharacterized protein</fullName>
    </submittedName>
</protein>
<proteinExistence type="predicted"/>
<sequence length="47" mass="5496">MRVRFQGILGKTGKRIFGLLSFPAEFNDENPQLLREIRDVMFTIILD</sequence>
<dbReference type="AlphaFoldDB" id="U7QIJ3"/>
<reference evidence="1 2" key="1">
    <citation type="journal article" date="2013" name="Front. Microbiol.">
        <title>Comparative genomic analyses of the cyanobacterium, Lyngbya aestuarii BL J, a powerful hydrogen producer.</title>
        <authorList>
            <person name="Kothari A."/>
            <person name="Vaughn M."/>
            <person name="Garcia-Pichel F."/>
        </authorList>
    </citation>
    <scope>NUCLEOTIDE SEQUENCE [LARGE SCALE GENOMIC DNA]</scope>
    <source>
        <strain evidence="1 2">BL J</strain>
    </source>
</reference>
<dbReference type="Proteomes" id="UP000017127">
    <property type="component" value="Unassembled WGS sequence"/>
</dbReference>
<accession>U7QIJ3</accession>
<evidence type="ECO:0000313" key="1">
    <source>
        <dbReference type="EMBL" id="ERT07092.1"/>
    </source>
</evidence>
<name>U7QIJ3_9CYAN</name>
<evidence type="ECO:0000313" key="2">
    <source>
        <dbReference type="Proteomes" id="UP000017127"/>
    </source>
</evidence>